<dbReference type="Proteomes" id="UP000185622">
    <property type="component" value="Chromosome"/>
</dbReference>
<dbReference type="Gene3D" id="3.40.30.10">
    <property type="entry name" value="Glutaredoxin"/>
    <property type="match status" value="1"/>
</dbReference>
<dbReference type="Pfam" id="PF01323">
    <property type="entry name" value="DSBA"/>
    <property type="match status" value="1"/>
</dbReference>
<name>A0ABM6IIB8_9RHOB</name>
<feature type="chain" id="PRO_5046097357" evidence="5">
    <location>
        <begin position="18"/>
        <end position="256"/>
    </location>
</feature>
<reference evidence="7 8" key="1">
    <citation type="submission" date="2017-01" db="EMBL/GenBank/DDBJ databases">
        <title>The complete genome sequence of a sulfur-oxidizing marine bacterium Thioclava sp. 25B10_4T.</title>
        <authorList>
            <person name="Liu Y."/>
            <person name="Lai Q."/>
            <person name="Shao Z."/>
        </authorList>
    </citation>
    <scope>NUCLEOTIDE SEQUENCE [LARGE SCALE GENOMIC DNA]</scope>
    <source>
        <strain evidence="7 8">25B10_4</strain>
    </source>
</reference>
<evidence type="ECO:0000256" key="5">
    <source>
        <dbReference type="SAM" id="SignalP"/>
    </source>
</evidence>
<gene>
    <name evidence="7" type="ORF">BMG03_12490</name>
</gene>
<accession>A0ABM6IIB8</accession>
<keyword evidence="2" id="KW-0560">Oxidoreductase</keyword>
<evidence type="ECO:0000313" key="8">
    <source>
        <dbReference type="Proteomes" id="UP000185622"/>
    </source>
</evidence>
<dbReference type="InterPro" id="IPR013766">
    <property type="entry name" value="Thioredoxin_domain"/>
</dbReference>
<evidence type="ECO:0000256" key="1">
    <source>
        <dbReference type="ARBA" id="ARBA00022729"/>
    </source>
</evidence>
<evidence type="ECO:0000313" key="7">
    <source>
        <dbReference type="EMBL" id="AQS48519.1"/>
    </source>
</evidence>
<dbReference type="EMBL" id="CP019437">
    <property type="protein sequence ID" value="AQS48519.1"/>
    <property type="molecule type" value="Genomic_DNA"/>
</dbReference>
<dbReference type="InterPro" id="IPR036249">
    <property type="entry name" value="Thioredoxin-like_sf"/>
</dbReference>
<dbReference type="PANTHER" id="PTHR13887">
    <property type="entry name" value="GLUTATHIONE S-TRANSFERASE KAPPA"/>
    <property type="match status" value="1"/>
</dbReference>
<keyword evidence="1 5" id="KW-0732">Signal</keyword>
<dbReference type="InterPro" id="IPR041205">
    <property type="entry name" value="ScsC_N"/>
</dbReference>
<dbReference type="Pfam" id="PF18312">
    <property type="entry name" value="ScsC_N"/>
    <property type="match status" value="1"/>
</dbReference>
<feature type="signal peptide" evidence="5">
    <location>
        <begin position="1"/>
        <end position="17"/>
    </location>
</feature>
<organism evidence="7 8">
    <name type="scientific">Thioclava nitratireducens</name>
    <dbReference type="NCBI Taxonomy" id="1915078"/>
    <lineage>
        <taxon>Bacteria</taxon>
        <taxon>Pseudomonadati</taxon>
        <taxon>Pseudomonadota</taxon>
        <taxon>Alphaproteobacteria</taxon>
        <taxon>Rhodobacterales</taxon>
        <taxon>Paracoccaceae</taxon>
        <taxon>Thioclava</taxon>
    </lineage>
</organism>
<keyword evidence="8" id="KW-1185">Reference proteome</keyword>
<dbReference type="PROSITE" id="PS51352">
    <property type="entry name" value="THIOREDOXIN_2"/>
    <property type="match status" value="1"/>
</dbReference>
<evidence type="ECO:0000256" key="3">
    <source>
        <dbReference type="ARBA" id="ARBA00023157"/>
    </source>
</evidence>
<feature type="domain" description="Thioredoxin" evidence="6">
    <location>
        <begin position="72"/>
        <end position="254"/>
    </location>
</feature>
<evidence type="ECO:0000256" key="2">
    <source>
        <dbReference type="ARBA" id="ARBA00023002"/>
    </source>
</evidence>
<sequence>MLRTLLAATAFAALATAAPLTPAAAQDFDFANMSDSEKSAFGDAVREYLMANPQVLVEAINELEAKQQAQQADNDKKLIQTNAKDIFEDGHSWVGGNPDGDITMVEFMDYKCTYCKKAYSEVSDLISKDGNIRFIVKEFPILGQQSELAARFAVATKQINGDDAYAKMHDTLMTARGDLTVESLSQIAKDQGLDPQPILKQMNDDSVTEVLRQNYQLAQRMAISGTPAFVIGGQMLRGYAPEAAMAKMVAEERQSE</sequence>
<evidence type="ECO:0000256" key="4">
    <source>
        <dbReference type="ARBA" id="ARBA00023284"/>
    </source>
</evidence>
<dbReference type="RefSeq" id="WP_075775083.1">
    <property type="nucleotide sequence ID" value="NZ_CP019437.1"/>
</dbReference>
<dbReference type="SUPFAM" id="SSF52833">
    <property type="entry name" value="Thioredoxin-like"/>
    <property type="match status" value="1"/>
</dbReference>
<dbReference type="CDD" id="cd03023">
    <property type="entry name" value="DsbA_Com1_like"/>
    <property type="match status" value="1"/>
</dbReference>
<dbReference type="InterPro" id="IPR001853">
    <property type="entry name" value="DSBA-like_thioredoxin_dom"/>
</dbReference>
<protein>
    <submittedName>
        <fullName evidence="7">Disulfide bond formation protein DsbA</fullName>
    </submittedName>
</protein>
<evidence type="ECO:0000259" key="6">
    <source>
        <dbReference type="PROSITE" id="PS51352"/>
    </source>
</evidence>
<dbReference type="PANTHER" id="PTHR13887:SF14">
    <property type="entry name" value="DISULFIDE BOND FORMATION PROTEIN D"/>
    <property type="match status" value="1"/>
</dbReference>
<keyword evidence="4" id="KW-0676">Redox-active center</keyword>
<keyword evidence="3" id="KW-1015">Disulfide bond</keyword>
<proteinExistence type="predicted"/>